<dbReference type="InterPro" id="IPR011125">
    <property type="entry name" value="Znf_HypF"/>
</dbReference>
<dbReference type="PIRSF" id="PIRSF006256">
    <property type="entry name" value="CMPcnvr_hdrg_mat"/>
    <property type="match status" value="1"/>
</dbReference>
<feature type="active site" evidence="9">
    <location>
        <position position="24"/>
    </location>
</feature>
<comment type="similarity">
    <text evidence="2 8">Belongs to the carbamoyltransferase HypF family.</text>
</comment>
<evidence type="ECO:0000256" key="6">
    <source>
        <dbReference type="ARBA" id="ARBA00022833"/>
    </source>
</evidence>
<dbReference type="GO" id="GO:0051604">
    <property type="term" value="P:protein maturation"/>
    <property type="evidence" value="ECO:0007669"/>
    <property type="project" value="TreeGrafter"/>
</dbReference>
<keyword evidence="6" id="KW-0862">Zinc</keyword>
<dbReference type="GO" id="GO:0016874">
    <property type="term" value="F:ligase activity"/>
    <property type="evidence" value="ECO:0007669"/>
    <property type="project" value="UniProtKB-UniRule"/>
</dbReference>
<dbReference type="Gene3D" id="3.90.870.50">
    <property type="match status" value="1"/>
</dbReference>
<dbReference type="FunFam" id="3.30.420.40:FF:000124">
    <property type="entry name" value="Carbamoyltransferase HypF"/>
    <property type="match status" value="1"/>
</dbReference>
<evidence type="ECO:0000256" key="8">
    <source>
        <dbReference type="PIRNR" id="PIRNR006256"/>
    </source>
</evidence>
<dbReference type="InterPro" id="IPR004421">
    <property type="entry name" value="Carbamoyltransferase_HypF"/>
</dbReference>
<dbReference type="InterPro" id="IPR017968">
    <property type="entry name" value="Acylphosphatase_CS"/>
</dbReference>
<dbReference type="InterPro" id="IPR001792">
    <property type="entry name" value="Acylphosphatase-like_dom"/>
</dbReference>
<dbReference type="NCBIfam" id="TIGR00143">
    <property type="entry name" value="hypF"/>
    <property type="match status" value="1"/>
</dbReference>
<evidence type="ECO:0000256" key="9">
    <source>
        <dbReference type="PROSITE-ProRule" id="PRU00520"/>
    </source>
</evidence>
<dbReference type="PROSITE" id="PS00150">
    <property type="entry name" value="ACYLPHOSPHATASE_1"/>
    <property type="match status" value="1"/>
</dbReference>
<dbReference type="PANTHER" id="PTHR42959:SF1">
    <property type="entry name" value="CARBAMOYLTRANSFERASE HYPF"/>
    <property type="match status" value="1"/>
</dbReference>
<dbReference type="AlphaFoldDB" id="A0A9D5JUA0"/>
<dbReference type="InterPro" id="IPR017945">
    <property type="entry name" value="DHBP_synth_RibB-like_a/b_dom"/>
</dbReference>
<dbReference type="Pfam" id="PF01300">
    <property type="entry name" value="Sua5_yciO_yrdC"/>
    <property type="match status" value="1"/>
</dbReference>
<evidence type="ECO:0000256" key="1">
    <source>
        <dbReference type="ARBA" id="ARBA00004711"/>
    </source>
</evidence>
<organism evidence="12 13">
    <name type="scientific">candidate division KSB3 bacterium</name>
    <dbReference type="NCBI Taxonomy" id="2044937"/>
    <lineage>
        <taxon>Bacteria</taxon>
        <taxon>candidate division KSB3</taxon>
    </lineage>
</organism>
<dbReference type="Pfam" id="PF00708">
    <property type="entry name" value="Acylphosphatase"/>
    <property type="match status" value="1"/>
</dbReference>
<dbReference type="EMBL" id="WJJP01000204">
    <property type="protein sequence ID" value="MBD3324229.1"/>
    <property type="molecule type" value="Genomic_DNA"/>
</dbReference>
<dbReference type="PROSITE" id="PS51163">
    <property type="entry name" value="YRDC"/>
    <property type="match status" value="1"/>
</dbReference>
<dbReference type="SUPFAM" id="SSF55821">
    <property type="entry name" value="YrdC/RibB"/>
    <property type="match status" value="1"/>
</dbReference>
<evidence type="ECO:0000256" key="4">
    <source>
        <dbReference type="ARBA" id="ARBA00022723"/>
    </source>
</evidence>
<evidence type="ECO:0000256" key="3">
    <source>
        <dbReference type="ARBA" id="ARBA00022598"/>
    </source>
</evidence>
<dbReference type="PROSITE" id="PS51160">
    <property type="entry name" value="ACYLPHOSPHATASE_3"/>
    <property type="match status" value="1"/>
</dbReference>
<feature type="domain" description="Acylphosphatase-like" evidence="10">
    <location>
        <begin position="9"/>
        <end position="95"/>
    </location>
</feature>
<name>A0A9D5JUA0_9BACT</name>
<gene>
    <name evidence="12" type="primary">hypF</name>
    <name evidence="12" type="ORF">GF339_06565</name>
</gene>
<dbReference type="InterPro" id="IPR051060">
    <property type="entry name" value="Carbamoyltrans_HypF-like"/>
</dbReference>
<dbReference type="Pfam" id="PF17788">
    <property type="entry name" value="HypF_C"/>
    <property type="match status" value="1"/>
</dbReference>
<evidence type="ECO:0000313" key="13">
    <source>
        <dbReference type="Proteomes" id="UP000649604"/>
    </source>
</evidence>
<dbReference type="InterPro" id="IPR041440">
    <property type="entry name" value="HypF_C"/>
</dbReference>
<dbReference type="GO" id="GO:0008270">
    <property type="term" value="F:zinc ion binding"/>
    <property type="evidence" value="ECO:0007669"/>
    <property type="project" value="UniProtKB-KW"/>
</dbReference>
<feature type="active site" evidence="9">
    <location>
        <position position="42"/>
    </location>
</feature>
<reference evidence="12" key="1">
    <citation type="submission" date="2019-11" db="EMBL/GenBank/DDBJ databases">
        <title>Microbial mats filling the niche in hypersaline microbial mats.</title>
        <authorList>
            <person name="Wong H.L."/>
            <person name="Macleod F.I."/>
            <person name="White R.A. III"/>
            <person name="Burns B.P."/>
        </authorList>
    </citation>
    <scope>NUCLEOTIDE SEQUENCE</scope>
    <source>
        <strain evidence="12">Rbin_158</strain>
    </source>
</reference>
<keyword evidence="3" id="KW-0436">Ligase</keyword>
<comment type="catalytic activity">
    <reaction evidence="7">
        <text>C-terminal L-cysteinyl-[HypE protein] + carbamoyl phosphate + ATP + H2O = C-terminal S-carboxamide-L-cysteinyl-[HypE protein] + AMP + phosphate + diphosphate + H(+)</text>
        <dbReference type="Rhea" id="RHEA:55636"/>
        <dbReference type="Rhea" id="RHEA-COMP:14247"/>
        <dbReference type="Rhea" id="RHEA-COMP:14392"/>
        <dbReference type="ChEBI" id="CHEBI:15377"/>
        <dbReference type="ChEBI" id="CHEBI:15378"/>
        <dbReference type="ChEBI" id="CHEBI:30616"/>
        <dbReference type="ChEBI" id="CHEBI:33019"/>
        <dbReference type="ChEBI" id="CHEBI:43474"/>
        <dbReference type="ChEBI" id="CHEBI:58228"/>
        <dbReference type="ChEBI" id="CHEBI:76913"/>
        <dbReference type="ChEBI" id="CHEBI:139126"/>
        <dbReference type="ChEBI" id="CHEBI:456215"/>
    </reaction>
</comment>
<dbReference type="Gene3D" id="3.30.110.120">
    <property type="match status" value="1"/>
</dbReference>
<keyword evidence="4" id="KW-0479">Metal-binding</keyword>
<dbReference type="SUPFAM" id="SSF54975">
    <property type="entry name" value="Acylphosphatase/BLUF domain-like"/>
    <property type="match status" value="1"/>
</dbReference>
<evidence type="ECO:0000256" key="2">
    <source>
        <dbReference type="ARBA" id="ARBA00008097"/>
    </source>
</evidence>
<feature type="domain" description="YrdC-like" evidence="11">
    <location>
        <begin position="204"/>
        <end position="393"/>
    </location>
</feature>
<dbReference type="InterPro" id="IPR055128">
    <property type="entry name" value="HypF_C_2"/>
</dbReference>
<keyword evidence="5" id="KW-0863">Zinc-finger</keyword>
<dbReference type="InterPro" id="IPR036046">
    <property type="entry name" value="Acylphosphatase-like_dom_sf"/>
</dbReference>
<dbReference type="GO" id="GO:0003725">
    <property type="term" value="F:double-stranded RNA binding"/>
    <property type="evidence" value="ECO:0007669"/>
    <property type="project" value="InterPro"/>
</dbReference>
<accession>A0A9D5JUA0</accession>
<proteinExistence type="inferred from homology"/>
<comment type="pathway">
    <text evidence="1">Protein modification; [NiFe] hydrogenase maturation.</text>
</comment>
<comment type="catalytic activity">
    <reaction evidence="9">
        <text>an acyl phosphate + H2O = a carboxylate + phosphate + H(+)</text>
        <dbReference type="Rhea" id="RHEA:14965"/>
        <dbReference type="ChEBI" id="CHEBI:15377"/>
        <dbReference type="ChEBI" id="CHEBI:15378"/>
        <dbReference type="ChEBI" id="CHEBI:29067"/>
        <dbReference type="ChEBI" id="CHEBI:43474"/>
        <dbReference type="ChEBI" id="CHEBI:59918"/>
        <dbReference type="EC" id="3.6.1.7"/>
    </reaction>
</comment>
<evidence type="ECO:0000256" key="7">
    <source>
        <dbReference type="ARBA" id="ARBA00048220"/>
    </source>
</evidence>
<keyword evidence="9" id="KW-0378">Hydrolase</keyword>
<dbReference type="GO" id="GO:0003998">
    <property type="term" value="F:acylphosphatase activity"/>
    <property type="evidence" value="ECO:0007669"/>
    <property type="project" value="UniProtKB-EC"/>
</dbReference>
<dbReference type="Gene3D" id="3.30.420.360">
    <property type="match status" value="1"/>
</dbReference>
<dbReference type="Pfam" id="PF22521">
    <property type="entry name" value="HypF_C_2"/>
    <property type="match status" value="1"/>
</dbReference>
<dbReference type="Pfam" id="PF07503">
    <property type="entry name" value="zf-HYPF"/>
    <property type="match status" value="2"/>
</dbReference>
<dbReference type="Proteomes" id="UP000649604">
    <property type="component" value="Unassembled WGS sequence"/>
</dbReference>
<evidence type="ECO:0000259" key="11">
    <source>
        <dbReference type="PROSITE" id="PS51163"/>
    </source>
</evidence>
<dbReference type="GO" id="GO:0016743">
    <property type="term" value="F:carboxyl- or carbamoyltransferase activity"/>
    <property type="evidence" value="ECO:0007669"/>
    <property type="project" value="UniProtKB-UniRule"/>
</dbReference>
<sequence>MSVVVEEKAFDIKVYGLVQGVGFRPFVHNLATGLNLSGWALNRNDCVQIRLQGQRYALEEFVSALQQQAPPLSKIEAVVAEETAPEALTGFQILHSQSHSAQITRVSPDVAVCQDCLHDMQIQANRIKYPFTNCTNCGPRFSIIQDLPYDRERTTMQVFRMCASCQQEYDAITDRRFHAQPNACRDCGPAYELLSQGQRISEIEPMLQTLCQLITAGQIVAIKGIGGFHLACDATNEAAVARLRTRKLREGKPFAVMVENLETARQYAQIDADEQQLLCSEKRPILLVNQRRDQEAKTLAPAVAQGLDTLGIMLPYTPLHYLLFERLSTDALVLTSGNRSEEPICIGNDAACESLAEIADAFLVYNREIHNRSDDSVASVVRGTPRLLRRSRGWVPEPIAMPFPVEGIIAVGAELKNCFCVGKGIQAILSQHIGDLKNREIYTFYQEAIERFTRLFRVEPELIACDLHPDYLSTRYAQASGLPTVPVQHHHAHIASCLAEFNLDEPVIGISFDGTGLGDDRKIWGGECLICDLTEYERFSHLEYVPMPGGDKAAEEPWRMGIAYLYQTFGKDFRHLELPFLRQLDMQKVDLLVQAMERGINCPQTSSVGRLFDAVAAMINLCLVARFEAEAPIRLESLLGEAEARNAAASRDHYPYEIGEQVSVKPLIQELVTDIEQQLAPAVISLKLHQTLVAILVDLAEQIRAVRGINTVVLSGGVFQNRYLLTEAEQRLADRQFTVYSNRSVPANDGGICLGQIAVAAKRRERGCV</sequence>
<evidence type="ECO:0000259" key="10">
    <source>
        <dbReference type="PROSITE" id="PS51160"/>
    </source>
</evidence>
<dbReference type="EC" id="6.2.-.-" evidence="8"/>
<dbReference type="PANTHER" id="PTHR42959">
    <property type="entry name" value="CARBAMOYLTRANSFERASE"/>
    <property type="match status" value="1"/>
</dbReference>
<dbReference type="Gene3D" id="3.30.420.40">
    <property type="match status" value="1"/>
</dbReference>
<evidence type="ECO:0000313" key="12">
    <source>
        <dbReference type="EMBL" id="MBD3324229.1"/>
    </source>
</evidence>
<protein>
    <recommendedName>
        <fullName evidence="8">Carbamoyltransferase</fullName>
        <ecNumber evidence="8">6.2.-.-</ecNumber>
    </recommendedName>
</protein>
<dbReference type="InterPro" id="IPR006070">
    <property type="entry name" value="Sua5-like_dom"/>
</dbReference>
<evidence type="ECO:0000256" key="5">
    <source>
        <dbReference type="ARBA" id="ARBA00022771"/>
    </source>
</evidence>
<comment type="caution">
    <text evidence="12">The sequence shown here is derived from an EMBL/GenBank/DDBJ whole genome shotgun (WGS) entry which is preliminary data.</text>
</comment>